<dbReference type="UniPathway" id="UPA00148"/>
<comment type="caution">
    <text evidence="10">The sequence shown here is derived from an EMBL/GenBank/DDBJ whole genome shotgun (WGS) entry which is preliminary data.</text>
</comment>
<feature type="transmembrane region" description="Helical" evidence="9">
    <location>
        <begin position="286"/>
        <end position="305"/>
    </location>
</feature>
<dbReference type="AlphaFoldDB" id="A0A5C8Z6S5"/>
<feature type="transmembrane region" description="Helical" evidence="9">
    <location>
        <begin position="48"/>
        <end position="68"/>
    </location>
</feature>
<feature type="transmembrane region" description="Helical" evidence="9">
    <location>
        <begin position="150"/>
        <end position="169"/>
    </location>
</feature>
<dbReference type="GO" id="GO:0005886">
    <property type="term" value="C:plasma membrane"/>
    <property type="evidence" value="ECO:0007669"/>
    <property type="project" value="UniProtKB-SubCell"/>
</dbReference>
<evidence type="ECO:0000256" key="4">
    <source>
        <dbReference type="ARBA" id="ARBA00022475"/>
    </source>
</evidence>
<keyword evidence="8 9" id="KW-0472">Membrane</keyword>
<evidence type="ECO:0000256" key="1">
    <source>
        <dbReference type="ARBA" id="ARBA00004651"/>
    </source>
</evidence>
<evidence type="ECO:0000256" key="7">
    <source>
        <dbReference type="ARBA" id="ARBA00022989"/>
    </source>
</evidence>
<proteinExistence type="inferred from homology"/>
<dbReference type="InterPro" id="IPR004485">
    <property type="entry name" value="Cobalamin_biosynth_CobD/CbiB"/>
</dbReference>
<evidence type="ECO:0000256" key="2">
    <source>
        <dbReference type="ARBA" id="ARBA00004953"/>
    </source>
</evidence>
<dbReference type="Proteomes" id="UP000321764">
    <property type="component" value="Unassembled WGS sequence"/>
</dbReference>
<dbReference type="EMBL" id="VKAD01000001">
    <property type="protein sequence ID" value="TXR53642.1"/>
    <property type="molecule type" value="Genomic_DNA"/>
</dbReference>
<keyword evidence="7 9" id="KW-1133">Transmembrane helix</keyword>
<sequence>MALFISVIIAFALDKLFAEPKRGHPLVFFGALVERIEAKFNSKNATRWHGVLAYAVAVLPWVLVGIILQLLLKPYLFLDVLVSGVFLYIAIGWQSLITHAKNIYHPLIEGELTEANAALSLIVSRDTGDLNENEIAKAATESVLENGADAIFAALFWFLILGIPGVILYRCSNTLDAMWGYKTEKYIRFGWCAARVDDLLNYIPARLTALSYALMGNFSGALKCWKEQGRQWKSPNAGPVMAAGAGALNVSLGGAARYHNELQQRMVLGPEETEHTKAGANSINEACRLVNFSLVLWVVILGIALL</sequence>
<evidence type="ECO:0000256" key="6">
    <source>
        <dbReference type="ARBA" id="ARBA00022692"/>
    </source>
</evidence>
<dbReference type="Pfam" id="PF03186">
    <property type="entry name" value="CobD_Cbib"/>
    <property type="match status" value="1"/>
</dbReference>
<dbReference type="GO" id="GO:0015420">
    <property type="term" value="F:ABC-type vitamin B12 transporter activity"/>
    <property type="evidence" value="ECO:0007669"/>
    <property type="project" value="UniProtKB-UniRule"/>
</dbReference>
<dbReference type="OrthoDB" id="9811967at2"/>
<keyword evidence="11" id="KW-1185">Reference proteome</keyword>
<dbReference type="GO" id="GO:0048472">
    <property type="term" value="F:threonine-phosphate decarboxylase activity"/>
    <property type="evidence" value="ECO:0007669"/>
    <property type="project" value="InterPro"/>
</dbReference>
<dbReference type="NCBIfam" id="TIGR00380">
    <property type="entry name" value="cobal_cbiB"/>
    <property type="match status" value="1"/>
</dbReference>
<evidence type="ECO:0000256" key="3">
    <source>
        <dbReference type="ARBA" id="ARBA00006263"/>
    </source>
</evidence>
<dbReference type="GO" id="GO:0009236">
    <property type="term" value="P:cobalamin biosynthetic process"/>
    <property type="evidence" value="ECO:0007669"/>
    <property type="project" value="UniProtKB-UniRule"/>
</dbReference>
<comment type="caution">
    <text evidence="9">Lacks conserved residue(s) required for the propagation of feature annotation.</text>
</comment>
<evidence type="ECO:0000313" key="10">
    <source>
        <dbReference type="EMBL" id="TXR53642.1"/>
    </source>
</evidence>
<keyword evidence="5 9" id="KW-0169">Cobalamin biosynthesis</keyword>
<evidence type="ECO:0000313" key="11">
    <source>
        <dbReference type="Proteomes" id="UP000321764"/>
    </source>
</evidence>
<dbReference type="RefSeq" id="WP_147713042.1">
    <property type="nucleotide sequence ID" value="NZ_VKAD01000001.1"/>
</dbReference>
<organism evidence="10 11">
    <name type="scientific">Reinekea thalattae</name>
    <dbReference type="NCBI Taxonomy" id="2593301"/>
    <lineage>
        <taxon>Bacteria</taxon>
        <taxon>Pseudomonadati</taxon>
        <taxon>Pseudomonadota</taxon>
        <taxon>Gammaproteobacteria</taxon>
        <taxon>Oceanospirillales</taxon>
        <taxon>Saccharospirillaceae</taxon>
        <taxon>Reinekea</taxon>
    </lineage>
</organism>
<evidence type="ECO:0000256" key="8">
    <source>
        <dbReference type="ARBA" id="ARBA00023136"/>
    </source>
</evidence>
<comment type="subcellular location">
    <subcellularLocation>
        <location evidence="1 9">Cell membrane</location>
        <topology evidence="1 9">Multi-pass membrane protein</topology>
    </subcellularLocation>
</comment>
<name>A0A5C8Z6S5_9GAMM</name>
<evidence type="ECO:0000256" key="9">
    <source>
        <dbReference type="HAMAP-Rule" id="MF_00024"/>
    </source>
</evidence>
<accession>A0A5C8Z6S5</accession>
<keyword evidence="4 9" id="KW-1003">Cell membrane</keyword>
<comment type="function">
    <text evidence="9">Converts cobyric acid to cobinamide by the addition of aminopropanol on the F carboxylic group.</text>
</comment>
<reference evidence="10 11" key="1">
    <citation type="submission" date="2019-07" db="EMBL/GenBank/DDBJ databases">
        <title>Reinekea sp. strain SSH23 genome sequencing and assembly.</title>
        <authorList>
            <person name="Kim I."/>
        </authorList>
    </citation>
    <scope>NUCLEOTIDE SEQUENCE [LARGE SCALE GENOMIC DNA]</scope>
    <source>
        <strain evidence="10 11">SSH23</strain>
    </source>
</reference>
<feature type="transmembrane region" description="Helical" evidence="9">
    <location>
        <begin position="75"/>
        <end position="97"/>
    </location>
</feature>
<protein>
    <recommendedName>
        <fullName evidence="9">Cobalamin biosynthesis protein CobD</fullName>
    </recommendedName>
</protein>
<keyword evidence="6 9" id="KW-0812">Transmembrane</keyword>
<comment type="similarity">
    <text evidence="3 9">Belongs to the CobD/CbiB family.</text>
</comment>
<evidence type="ECO:0000256" key="5">
    <source>
        <dbReference type="ARBA" id="ARBA00022573"/>
    </source>
</evidence>
<comment type="pathway">
    <text evidence="2 9">Cofactor biosynthesis; adenosylcobalamin biosynthesis.</text>
</comment>
<dbReference type="HAMAP" id="MF_00024">
    <property type="entry name" value="CobD_CbiB"/>
    <property type="match status" value="1"/>
</dbReference>
<dbReference type="PANTHER" id="PTHR34308:SF1">
    <property type="entry name" value="COBALAMIN BIOSYNTHESIS PROTEIN CBIB"/>
    <property type="match status" value="1"/>
</dbReference>
<dbReference type="PANTHER" id="PTHR34308">
    <property type="entry name" value="COBALAMIN BIOSYNTHESIS PROTEIN CBIB"/>
    <property type="match status" value="1"/>
</dbReference>
<gene>
    <name evidence="9" type="primary">cobD</name>
    <name evidence="10" type="ORF">FME95_03525</name>
</gene>